<comment type="caution">
    <text evidence="3">The sequence shown here is derived from an EMBL/GenBank/DDBJ whole genome shotgun (WGS) entry which is preliminary data.</text>
</comment>
<reference evidence="4" key="1">
    <citation type="submission" date="2017-09" db="EMBL/GenBank/DDBJ databases">
        <title>Depth-based differentiation of microbial function through sediment-hosted aquifers and enrichment of novel symbionts in the deep terrestrial subsurface.</title>
        <authorList>
            <person name="Probst A.J."/>
            <person name="Ladd B."/>
            <person name="Jarett J.K."/>
            <person name="Geller-Mcgrath D.E."/>
            <person name="Sieber C.M.K."/>
            <person name="Emerson J.B."/>
            <person name="Anantharaman K."/>
            <person name="Thomas B.C."/>
            <person name="Malmstrom R."/>
            <person name="Stieglmeier M."/>
            <person name="Klingl A."/>
            <person name="Woyke T."/>
            <person name="Ryan C.M."/>
            <person name="Banfield J.F."/>
        </authorList>
    </citation>
    <scope>NUCLEOTIDE SEQUENCE [LARGE SCALE GENOMIC DNA]</scope>
</reference>
<proteinExistence type="predicted"/>
<accession>A0A2M7Z3M9</accession>
<organism evidence="3 4">
    <name type="scientific">Candidatus Nealsonbacteria bacterium CG_4_9_14_3_um_filter_37_29</name>
    <dbReference type="NCBI Taxonomy" id="1974696"/>
    <lineage>
        <taxon>Bacteria</taxon>
        <taxon>Candidatus Nealsoniibacteriota</taxon>
    </lineage>
</organism>
<dbReference type="InterPro" id="IPR026870">
    <property type="entry name" value="Zinc_ribbon_dom"/>
</dbReference>
<evidence type="ECO:0000313" key="4">
    <source>
        <dbReference type="Proteomes" id="UP000230178"/>
    </source>
</evidence>
<keyword evidence="1" id="KW-0472">Membrane</keyword>
<name>A0A2M7Z3M9_9BACT</name>
<gene>
    <name evidence="3" type="ORF">CO146_01220</name>
</gene>
<keyword evidence="1" id="KW-1133">Transmembrane helix</keyword>
<feature type="domain" description="Zinc-ribbon" evidence="2">
    <location>
        <begin position="4"/>
        <end position="26"/>
    </location>
</feature>
<dbReference type="Pfam" id="PF13240">
    <property type="entry name" value="Zn_Ribbon_1"/>
    <property type="match status" value="1"/>
</dbReference>
<protein>
    <recommendedName>
        <fullName evidence="2">Zinc-ribbon domain-containing protein</fullName>
    </recommendedName>
</protein>
<evidence type="ECO:0000256" key="1">
    <source>
        <dbReference type="SAM" id="Phobius"/>
    </source>
</evidence>
<evidence type="ECO:0000313" key="3">
    <source>
        <dbReference type="EMBL" id="PJA83408.1"/>
    </source>
</evidence>
<dbReference type="AlphaFoldDB" id="A0A2M7Z3M9"/>
<evidence type="ECO:0000259" key="2">
    <source>
        <dbReference type="Pfam" id="PF13240"/>
    </source>
</evidence>
<dbReference type="Proteomes" id="UP000230178">
    <property type="component" value="Unassembled WGS sequence"/>
</dbReference>
<feature type="transmembrane region" description="Helical" evidence="1">
    <location>
        <begin position="75"/>
        <end position="98"/>
    </location>
</feature>
<keyword evidence="1" id="KW-0812">Transmembrane</keyword>
<sequence>MTNFCPNCGGKVNPDDKFCKNCGATLTGPVEISKEKLTLPITPQWRKTLGIESVEVEPGKPPVLKQIPTKPSGPAWTYTITNILGVLMGLGIVFLVLYSLGCAMGMFPNTQDQMCQSIRQAFSGGGGTTGGGESGGGGGGGCTPTGCPSSAPWYGCGSCWPTSNLCNSRGTSIITDNCSVCRKCP</sequence>
<dbReference type="EMBL" id="PFVS01000045">
    <property type="protein sequence ID" value="PJA83408.1"/>
    <property type="molecule type" value="Genomic_DNA"/>
</dbReference>